<keyword evidence="1" id="KW-0812">Transmembrane</keyword>
<dbReference type="EMBL" id="CAJNOE010000443">
    <property type="protein sequence ID" value="CAF1218130.1"/>
    <property type="molecule type" value="Genomic_DNA"/>
</dbReference>
<organism evidence="2 3">
    <name type="scientific">Adineta steineri</name>
    <dbReference type="NCBI Taxonomy" id="433720"/>
    <lineage>
        <taxon>Eukaryota</taxon>
        <taxon>Metazoa</taxon>
        <taxon>Spiralia</taxon>
        <taxon>Gnathifera</taxon>
        <taxon>Rotifera</taxon>
        <taxon>Eurotatoria</taxon>
        <taxon>Bdelloidea</taxon>
        <taxon>Adinetida</taxon>
        <taxon>Adinetidae</taxon>
        <taxon>Adineta</taxon>
    </lineage>
</organism>
<keyword evidence="1" id="KW-0472">Membrane</keyword>
<comment type="caution">
    <text evidence="2">The sequence shown here is derived from an EMBL/GenBank/DDBJ whole genome shotgun (WGS) entry which is preliminary data.</text>
</comment>
<gene>
    <name evidence="2" type="ORF">IZO911_LOCUS29555</name>
</gene>
<dbReference type="Proteomes" id="UP000663860">
    <property type="component" value="Unassembled WGS sequence"/>
</dbReference>
<evidence type="ECO:0000256" key="1">
    <source>
        <dbReference type="SAM" id="Phobius"/>
    </source>
</evidence>
<sequence>MKSSKILCVKNLPTIIAIKINFPTLILSVSVILFVLLGGNGCECGGDCCCCCAGDGDDGGDCCSAGGGCYCSAPLFANTSSSLEALQKSNSKQLNLGKCDIFSLGLTLYVCATNREMPKQGNEWQQLRLNIIQYLHTISHCSMQFNELILGRMCNVDPNQRPSAYEVSFSFE</sequence>
<name>A0A814XE87_9BILA</name>
<protein>
    <recommendedName>
        <fullName evidence="4">Protein kinase domain-containing protein</fullName>
    </recommendedName>
</protein>
<evidence type="ECO:0000313" key="2">
    <source>
        <dbReference type="EMBL" id="CAF1218130.1"/>
    </source>
</evidence>
<dbReference type="Gene3D" id="1.10.510.10">
    <property type="entry name" value="Transferase(Phosphotransferase) domain 1"/>
    <property type="match status" value="1"/>
</dbReference>
<evidence type="ECO:0000313" key="3">
    <source>
        <dbReference type="Proteomes" id="UP000663860"/>
    </source>
</evidence>
<feature type="transmembrane region" description="Helical" evidence="1">
    <location>
        <begin position="20"/>
        <end position="39"/>
    </location>
</feature>
<dbReference type="AlphaFoldDB" id="A0A814XE87"/>
<proteinExistence type="predicted"/>
<reference evidence="2" key="1">
    <citation type="submission" date="2021-02" db="EMBL/GenBank/DDBJ databases">
        <authorList>
            <person name="Nowell W R."/>
        </authorList>
    </citation>
    <scope>NUCLEOTIDE SEQUENCE</scope>
</reference>
<dbReference type="InterPro" id="IPR011009">
    <property type="entry name" value="Kinase-like_dom_sf"/>
</dbReference>
<evidence type="ECO:0008006" key="4">
    <source>
        <dbReference type="Google" id="ProtNLM"/>
    </source>
</evidence>
<keyword evidence="1" id="KW-1133">Transmembrane helix</keyword>
<accession>A0A814XE87</accession>
<dbReference type="SUPFAM" id="SSF56112">
    <property type="entry name" value="Protein kinase-like (PK-like)"/>
    <property type="match status" value="1"/>
</dbReference>